<dbReference type="PIRSF" id="PIRSF006060">
    <property type="entry name" value="AA_transporter"/>
    <property type="match status" value="1"/>
</dbReference>
<keyword evidence="4 5" id="KW-0472">Membrane</keyword>
<feature type="transmembrane region" description="Helical" evidence="5">
    <location>
        <begin position="368"/>
        <end position="388"/>
    </location>
</feature>
<feature type="transmembrane region" description="Helical" evidence="5">
    <location>
        <begin position="394"/>
        <end position="411"/>
    </location>
</feature>
<dbReference type="InterPro" id="IPR050598">
    <property type="entry name" value="AminoAcid_Transporter"/>
</dbReference>
<dbReference type="Pfam" id="PF13520">
    <property type="entry name" value="AA_permease_2"/>
    <property type="match status" value="1"/>
</dbReference>
<dbReference type="PANTHER" id="PTHR11785">
    <property type="entry name" value="AMINO ACID TRANSPORTER"/>
    <property type="match status" value="1"/>
</dbReference>
<keyword evidence="2 5" id="KW-0812">Transmembrane</keyword>
<feature type="transmembrane region" description="Helical" evidence="5">
    <location>
        <begin position="73"/>
        <end position="97"/>
    </location>
</feature>
<dbReference type="EMBL" id="BAABRI010000001">
    <property type="protein sequence ID" value="GAA5480961.1"/>
    <property type="molecule type" value="Genomic_DNA"/>
</dbReference>
<reference evidence="6 7" key="1">
    <citation type="submission" date="2024-02" db="EMBL/GenBank/DDBJ databases">
        <title>Haloferula sargassicola NBRC 104335.</title>
        <authorList>
            <person name="Ichikawa N."/>
            <person name="Katano-Makiyama Y."/>
            <person name="Hidaka K."/>
        </authorList>
    </citation>
    <scope>NUCLEOTIDE SEQUENCE [LARGE SCALE GENOMIC DNA]</scope>
    <source>
        <strain evidence="6 7">NBRC 104335</strain>
    </source>
</reference>
<comment type="subcellular location">
    <subcellularLocation>
        <location evidence="1">Membrane</location>
        <topology evidence="1">Multi-pass membrane protein</topology>
    </subcellularLocation>
</comment>
<keyword evidence="7" id="KW-1185">Reference proteome</keyword>
<gene>
    <name evidence="6" type="primary">steT</name>
    <name evidence="6" type="ORF">Hsar01_00166</name>
</gene>
<feature type="transmembrane region" description="Helical" evidence="5">
    <location>
        <begin position="144"/>
        <end position="165"/>
    </location>
</feature>
<proteinExistence type="predicted"/>
<dbReference type="Proteomes" id="UP001476282">
    <property type="component" value="Unassembled WGS sequence"/>
</dbReference>
<feature type="transmembrane region" description="Helical" evidence="5">
    <location>
        <begin position="40"/>
        <end position="61"/>
    </location>
</feature>
<dbReference type="PANTHER" id="PTHR11785:SF512">
    <property type="entry name" value="SOBREMESA, ISOFORM B"/>
    <property type="match status" value="1"/>
</dbReference>
<evidence type="ECO:0000256" key="2">
    <source>
        <dbReference type="ARBA" id="ARBA00022692"/>
    </source>
</evidence>
<accession>A0ABP9UKU1</accession>
<feature type="transmembrane region" description="Helical" evidence="5">
    <location>
        <begin position="316"/>
        <end position="335"/>
    </location>
</feature>
<protein>
    <submittedName>
        <fullName evidence="6">Serine/threonine exchanger SteT</fullName>
    </submittedName>
</protein>
<dbReference type="InterPro" id="IPR002293">
    <property type="entry name" value="AA/rel_permease1"/>
</dbReference>
<feature type="transmembrane region" description="Helical" evidence="5">
    <location>
        <begin position="185"/>
        <end position="204"/>
    </location>
</feature>
<evidence type="ECO:0000256" key="4">
    <source>
        <dbReference type="ARBA" id="ARBA00023136"/>
    </source>
</evidence>
<feature type="transmembrane region" description="Helical" evidence="5">
    <location>
        <begin position="273"/>
        <end position="295"/>
    </location>
</feature>
<dbReference type="RefSeq" id="WP_353565118.1">
    <property type="nucleotide sequence ID" value="NZ_BAABRI010000001.1"/>
</dbReference>
<feature type="transmembrane region" description="Helical" evidence="5">
    <location>
        <begin position="341"/>
        <end position="361"/>
    </location>
</feature>
<feature type="transmembrane region" description="Helical" evidence="5">
    <location>
        <begin position="7"/>
        <end position="28"/>
    </location>
</feature>
<keyword evidence="3 5" id="KW-1133">Transmembrane helix</keyword>
<name>A0ABP9UKU1_9BACT</name>
<evidence type="ECO:0000256" key="1">
    <source>
        <dbReference type="ARBA" id="ARBA00004141"/>
    </source>
</evidence>
<comment type="caution">
    <text evidence="6">The sequence shown here is derived from an EMBL/GenBank/DDBJ whole genome shotgun (WGS) entry which is preliminary data.</text>
</comment>
<sequence>MPKPGQTAATALVIASMIGTGVFTSLGYQLFDLVSGPQIALLWAIGGAVALCGAFCYAAVAEAHPSSGGEHHFLTVLFHPALGFMAGLLSAIVGFAAPTAASAIALGEYLHASFPDVPVKTTAIAVILLGTLAHAFSPTTSARVQIVATGIKLALIAAFISATMFLPGKGDIPWSIQPARDLAGIWSPAFAVALYFVFYSYSGWNAAVYGLEEWERPARTVRRALVGGTLFVTLLYIALNVSFLLAAPVEALKGQNAVGEIAATQLFGKDAGRVVSCLFAIGLFASVSAMLWAGPRVLAAMGRNVPALRFLTPGGGAPRVPLMIQTALAILFTLLTGFRELVVYTQTGLTLCTLLVAAGVFRLSGKKPIVAAAIFLAFTAFVIVRSVIAEPVAVGAGLATALACALVWFLLPRSSS</sequence>
<evidence type="ECO:0000313" key="6">
    <source>
        <dbReference type="EMBL" id="GAA5480961.1"/>
    </source>
</evidence>
<evidence type="ECO:0000256" key="3">
    <source>
        <dbReference type="ARBA" id="ARBA00022989"/>
    </source>
</evidence>
<evidence type="ECO:0000256" key="5">
    <source>
        <dbReference type="SAM" id="Phobius"/>
    </source>
</evidence>
<dbReference type="Gene3D" id="1.20.1740.10">
    <property type="entry name" value="Amino acid/polyamine transporter I"/>
    <property type="match status" value="1"/>
</dbReference>
<organism evidence="6 7">
    <name type="scientific">Haloferula sargassicola</name>
    <dbReference type="NCBI Taxonomy" id="490096"/>
    <lineage>
        <taxon>Bacteria</taxon>
        <taxon>Pseudomonadati</taxon>
        <taxon>Verrucomicrobiota</taxon>
        <taxon>Verrucomicrobiia</taxon>
        <taxon>Verrucomicrobiales</taxon>
        <taxon>Verrucomicrobiaceae</taxon>
        <taxon>Haloferula</taxon>
    </lineage>
</organism>
<feature type="transmembrane region" description="Helical" evidence="5">
    <location>
        <begin position="225"/>
        <end position="247"/>
    </location>
</feature>
<feature type="transmembrane region" description="Helical" evidence="5">
    <location>
        <begin position="117"/>
        <end position="137"/>
    </location>
</feature>
<evidence type="ECO:0000313" key="7">
    <source>
        <dbReference type="Proteomes" id="UP001476282"/>
    </source>
</evidence>